<protein>
    <submittedName>
        <fullName evidence="1">Uncharacterized protein</fullName>
    </submittedName>
</protein>
<proteinExistence type="predicted"/>
<sequence length="58" mass="6110">FSAALGTTLGSLEVLASLSCEHQLKCRIASNVDQYDIAIVGGGIIRIALACAPCKFHY</sequence>
<evidence type="ECO:0000313" key="2">
    <source>
        <dbReference type="Proteomes" id="UP001202328"/>
    </source>
</evidence>
<reference evidence="1" key="1">
    <citation type="submission" date="2022-04" db="EMBL/GenBank/DDBJ databases">
        <title>A functionally conserved STORR gene fusion in Papaver species that diverged 16.8 million years ago.</title>
        <authorList>
            <person name="Catania T."/>
        </authorList>
    </citation>
    <scope>NUCLEOTIDE SEQUENCE</scope>
    <source>
        <strain evidence="1">S-188037</strain>
    </source>
</reference>
<gene>
    <name evidence="1" type="ORF">MKW98_011899</name>
</gene>
<dbReference type="EMBL" id="JAJJMB010005473">
    <property type="protein sequence ID" value="KAI3938747.1"/>
    <property type="molecule type" value="Genomic_DNA"/>
</dbReference>
<feature type="non-terminal residue" evidence="1">
    <location>
        <position position="1"/>
    </location>
</feature>
<accession>A0AAD4XS63</accession>
<evidence type="ECO:0000313" key="1">
    <source>
        <dbReference type="EMBL" id="KAI3938747.1"/>
    </source>
</evidence>
<organism evidence="1 2">
    <name type="scientific">Papaver atlanticum</name>
    <dbReference type="NCBI Taxonomy" id="357466"/>
    <lineage>
        <taxon>Eukaryota</taxon>
        <taxon>Viridiplantae</taxon>
        <taxon>Streptophyta</taxon>
        <taxon>Embryophyta</taxon>
        <taxon>Tracheophyta</taxon>
        <taxon>Spermatophyta</taxon>
        <taxon>Magnoliopsida</taxon>
        <taxon>Ranunculales</taxon>
        <taxon>Papaveraceae</taxon>
        <taxon>Papaveroideae</taxon>
        <taxon>Papaver</taxon>
    </lineage>
</organism>
<name>A0AAD4XS63_9MAGN</name>
<keyword evidence="2" id="KW-1185">Reference proteome</keyword>
<comment type="caution">
    <text evidence="1">The sequence shown here is derived from an EMBL/GenBank/DDBJ whole genome shotgun (WGS) entry which is preliminary data.</text>
</comment>
<dbReference type="AlphaFoldDB" id="A0AAD4XS63"/>
<dbReference type="Proteomes" id="UP001202328">
    <property type="component" value="Unassembled WGS sequence"/>
</dbReference>